<dbReference type="SUPFAM" id="SSF52047">
    <property type="entry name" value="RNI-like"/>
    <property type="match status" value="1"/>
</dbReference>
<sequence>MDLFNPASSLRLTDFSLNLAFATTIEILSPSTTQTMSGQTLSIDIWRLTLEQVEREDLYELCLTSKIFNSVATPLLYRTIPLVALEPDPLGTLPWHKREEPIFTSKGFPLRRQWHLLSRLEDERNDTLRNYVQELDLSTTFCPGQLDHRFLKHLLENDRLPKLIGRLPNLRRVTLDVEELQTEDVIRAIAQHPRNPELSLRTYINGDKTFYTQAQAARPLPCVTSLQVSVSPFDQRNAENQYVLAAQRLIFNCPNLRALSLTLWWQYGGCVISMPRYPITTSFQFTGDEVFPPIESLALDGYGDRLSEGEWTHWRDRLNWSKLSSLTLGPQDASGILDRVAGYARALTSLGVSAYVDERGQNRAGLEALLQAFGSLKTLKLDGYICSVRAIAQHKDLEELWLHEDESAAAGRERMVLTVADLEYLDNECPRLKTLKVDIKRSDDKLPTDVLSKLATGFKNLQSLSLHFELGLPDTKHPITPTINYASIRSIAQSFFTERKQAGLNTDTFTLTLWAGSSHRRWPQWEPRYVSFEKLYTATYEIRLPAGKDSGEVDVRHLEKEELDSLESRPSQRKRNGLGVFGNQVFWVMELRKRVEAAVEGPPRE</sequence>
<proteinExistence type="predicted"/>
<evidence type="ECO:0000313" key="1">
    <source>
        <dbReference type="EMBL" id="CEL01833.1"/>
    </source>
</evidence>
<accession>A0A0U5C3C9</accession>
<organism evidence="1 2">
    <name type="scientific">Aspergillus calidoustus</name>
    <dbReference type="NCBI Taxonomy" id="454130"/>
    <lineage>
        <taxon>Eukaryota</taxon>
        <taxon>Fungi</taxon>
        <taxon>Dikarya</taxon>
        <taxon>Ascomycota</taxon>
        <taxon>Pezizomycotina</taxon>
        <taxon>Eurotiomycetes</taxon>
        <taxon>Eurotiomycetidae</taxon>
        <taxon>Eurotiales</taxon>
        <taxon>Aspergillaceae</taxon>
        <taxon>Aspergillus</taxon>
        <taxon>Aspergillus subgen. Nidulantes</taxon>
    </lineage>
</organism>
<protein>
    <recommendedName>
        <fullName evidence="3">F-box domain-containing protein</fullName>
    </recommendedName>
</protein>
<evidence type="ECO:0008006" key="3">
    <source>
        <dbReference type="Google" id="ProtNLM"/>
    </source>
</evidence>
<reference evidence="2" key="1">
    <citation type="journal article" date="2016" name="Genome Announc.">
        <title>Draft genome sequences of fungus Aspergillus calidoustus.</title>
        <authorList>
            <person name="Horn F."/>
            <person name="Linde J."/>
            <person name="Mattern D.J."/>
            <person name="Walther G."/>
            <person name="Guthke R."/>
            <person name="Scherlach K."/>
            <person name="Martin K."/>
            <person name="Brakhage A.A."/>
            <person name="Petzke L."/>
            <person name="Valiante V."/>
        </authorList>
    </citation>
    <scope>NUCLEOTIDE SEQUENCE [LARGE SCALE GENOMIC DNA]</scope>
    <source>
        <strain evidence="2">SF006504</strain>
    </source>
</reference>
<gene>
    <name evidence="1" type="ORF">ASPCAL01410</name>
</gene>
<name>A0A0U5C3C9_ASPCI</name>
<keyword evidence="2" id="KW-1185">Reference proteome</keyword>
<dbReference type="OrthoDB" id="3945550at2759"/>
<dbReference type="AlphaFoldDB" id="A0A0U5C3C9"/>
<dbReference type="Gene3D" id="3.80.10.10">
    <property type="entry name" value="Ribonuclease Inhibitor"/>
    <property type="match status" value="1"/>
</dbReference>
<dbReference type="EMBL" id="CDMC01000001">
    <property type="protein sequence ID" value="CEL01833.1"/>
    <property type="molecule type" value="Genomic_DNA"/>
</dbReference>
<dbReference type="STRING" id="454130.A0A0U5C3C9"/>
<dbReference type="OMA" id="TLCLHEE"/>
<dbReference type="Proteomes" id="UP000054771">
    <property type="component" value="Unassembled WGS sequence"/>
</dbReference>
<dbReference type="InterPro" id="IPR032675">
    <property type="entry name" value="LRR_dom_sf"/>
</dbReference>
<evidence type="ECO:0000313" key="2">
    <source>
        <dbReference type="Proteomes" id="UP000054771"/>
    </source>
</evidence>